<evidence type="ECO:0000313" key="10">
    <source>
        <dbReference type="EMBL" id="KAG5676103.1"/>
    </source>
</evidence>
<accession>A0A9J6C239</accession>
<keyword evidence="5 8" id="KW-0862">Zinc</keyword>
<comment type="similarity">
    <text evidence="2 8">Belongs to the alpha-carbonic anhydrase family.</text>
</comment>
<keyword evidence="4 8" id="KW-0479">Metal-binding</keyword>
<dbReference type="PROSITE" id="PS51144">
    <property type="entry name" value="ALPHA_CA_2"/>
    <property type="match status" value="1"/>
</dbReference>
<dbReference type="PANTHER" id="PTHR18952">
    <property type="entry name" value="CARBONIC ANHYDRASE"/>
    <property type="match status" value="1"/>
</dbReference>
<gene>
    <name evidence="10" type="ORF">PVAND_005957</name>
</gene>
<dbReference type="Gene3D" id="3.10.200.10">
    <property type="entry name" value="Alpha carbonic anhydrase"/>
    <property type="match status" value="1"/>
</dbReference>
<sequence>MSNDWGYTTKNGPEKWAEKFPLAAGTRQSPVNIITSKTQQSTDLVVNPLRWTYVADNVKCLINPGYCWRVDVKGEGSELTGGPLNNDKYVIEQFHAHWGCSNGRGSEHTVDGTSFSAELHIVHWNSSKYNSFQEAAGHPDGLAVLGVFLKVGEKHEELDKIARLMPYISHKGDRVTLNSLDIAKLLPENRAYWTYEGSLTTPPFNESVTWILFKEPMYVSQEQLDLFRELRRYDVNEECPYDEQNWLVYDSVEEKAGKIVNNFRPPLPLGNRELRETGEH</sequence>
<evidence type="ECO:0000256" key="5">
    <source>
        <dbReference type="ARBA" id="ARBA00022833"/>
    </source>
</evidence>
<dbReference type="GO" id="GO:0008270">
    <property type="term" value="F:zinc ion binding"/>
    <property type="evidence" value="ECO:0007669"/>
    <property type="project" value="UniProtKB-UniRule"/>
</dbReference>
<dbReference type="InterPro" id="IPR036398">
    <property type="entry name" value="CA_dom_sf"/>
</dbReference>
<dbReference type="SMART" id="SM01057">
    <property type="entry name" value="Carb_anhydrase"/>
    <property type="match status" value="1"/>
</dbReference>
<organism evidence="10 11">
    <name type="scientific">Polypedilum vanderplanki</name>
    <name type="common">Sleeping chironomid midge</name>
    <dbReference type="NCBI Taxonomy" id="319348"/>
    <lineage>
        <taxon>Eukaryota</taxon>
        <taxon>Metazoa</taxon>
        <taxon>Ecdysozoa</taxon>
        <taxon>Arthropoda</taxon>
        <taxon>Hexapoda</taxon>
        <taxon>Insecta</taxon>
        <taxon>Pterygota</taxon>
        <taxon>Neoptera</taxon>
        <taxon>Endopterygota</taxon>
        <taxon>Diptera</taxon>
        <taxon>Nematocera</taxon>
        <taxon>Chironomoidea</taxon>
        <taxon>Chironomidae</taxon>
        <taxon>Chironominae</taxon>
        <taxon>Polypedilum</taxon>
        <taxon>Polypedilum</taxon>
    </lineage>
</organism>
<dbReference type="InterPro" id="IPR018338">
    <property type="entry name" value="Carbonic_anhydrase_a-class_CS"/>
</dbReference>
<feature type="domain" description="Alpha-carbonic anhydrase" evidence="9">
    <location>
        <begin position="3"/>
        <end position="278"/>
    </location>
</feature>
<comment type="function">
    <text evidence="8">Reversible hydration of carbon dioxide.</text>
</comment>
<evidence type="ECO:0000256" key="3">
    <source>
        <dbReference type="ARBA" id="ARBA00012925"/>
    </source>
</evidence>
<evidence type="ECO:0000313" key="11">
    <source>
        <dbReference type="Proteomes" id="UP001107558"/>
    </source>
</evidence>
<dbReference type="GO" id="GO:0004089">
    <property type="term" value="F:carbonate dehydratase activity"/>
    <property type="evidence" value="ECO:0007669"/>
    <property type="project" value="UniProtKB-UniRule"/>
</dbReference>
<evidence type="ECO:0000256" key="1">
    <source>
        <dbReference type="ARBA" id="ARBA00001947"/>
    </source>
</evidence>
<protein>
    <recommendedName>
        <fullName evidence="3 8">Carbonic anhydrase</fullName>
        <ecNumber evidence="3 8">4.2.1.1</ecNumber>
    </recommendedName>
</protein>
<evidence type="ECO:0000259" key="9">
    <source>
        <dbReference type="PROSITE" id="PS51144"/>
    </source>
</evidence>
<evidence type="ECO:0000256" key="4">
    <source>
        <dbReference type="ARBA" id="ARBA00022723"/>
    </source>
</evidence>
<comment type="cofactor">
    <cofactor evidence="1 8">
        <name>Zn(2+)</name>
        <dbReference type="ChEBI" id="CHEBI:29105"/>
    </cofactor>
</comment>
<dbReference type="AlphaFoldDB" id="A0A9J6C239"/>
<proteinExistence type="inferred from homology"/>
<dbReference type="SUPFAM" id="SSF51069">
    <property type="entry name" value="Carbonic anhydrase"/>
    <property type="match status" value="1"/>
</dbReference>
<dbReference type="Pfam" id="PF00194">
    <property type="entry name" value="Carb_anhydrase"/>
    <property type="match status" value="1"/>
</dbReference>
<evidence type="ECO:0000256" key="2">
    <source>
        <dbReference type="ARBA" id="ARBA00010718"/>
    </source>
</evidence>
<reference evidence="10" key="1">
    <citation type="submission" date="2021-03" db="EMBL/GenBank/DDBJ databases">
        <title>Chromosome level genome of the anhydrobiotic midge Polypedilum vanderplanki.</title>
        <authorList>
            <person name="Yoshida Y."/>
            <person name="Kikawada T."/>
            <person name="Gusev O."/>
        </authorList>
    </citation>
    <scope>NUCLEOTIDE SEQUENCE</scope>
    <source>
        <strain evidence="10">NIAS01</strain>
        <tissue evidence="10">Whole body or cell culture</tissue>
    </source>
</reference>
<dbReference type="EC" id="4.2.1.1" evidence="3 8"/>
<evidence type="ECO:0000256" key="6">
    <source>
        <dbReference type="ARBA" id="ARBA00023239"/>
    </source>
</evidence>
<name>A0A9J6C239_POLVA</name>
<dbReference type="GO" id="GO:0005737">
    <property type="term" value="C:cytoplasm"/>
    <property type="evidence" value="ECO:0007669"/>
    <property type="project" value="TreeGrafter"/>
</dbReference>
<comment type="catalytic activity">
    <reaction evidence="7 8">
        <text>hydrogencarbonate + H(+) = CO2 + H2O</text>
        <dbReference type="Rhea" id="RHEA:10748"/>
        <dbReference type="ChEBI" id="CHEBI:15377"/>
        <dbReference type="ChEBI" id="CHEBI:15378"/>
        <dbReference type="ChEBI" id="CHEBI:16526"/>
        <dbReference type="ChEBI" id="CHEBI:17544"/>
        <dbReference type="EC" id="4.2.1.1"/>
    </reaction>
</comment>
<dbReference type="PANTHER" id="PTHR18952:SF141">
    <property type="entry name" value="CARBONIC ANHYDRASE"/>
    <property type="match status" value="1"/>
</dbReference>
<dbReference type="OrthoDB" id="429145at2759"/>
<keyword evidence="11" id="KW-1185">Reference proteome</keyword>
<keyword evidence="6 8" id="KW-0456">Lyase</keyword>
<dbReference type="Proteomes" id="UP001107558">
    <property type="component" value="Chromosome 2"/>
</dbReference>
<dbReference type="EMBL" id="JADBJN010000002">
    <property type="protein sequence ID" value="KAG5676103.1"/>
    <property type="molecule type" value="Genomic_DNA"/>
</dbReference>
<dbReference type="PROSITE" id="PS00162">
    <property type="entry name" value="ALPHA_CA_1"/>
    <property type="match status" value="1"/>
</dbReference>
<dbReference type="InterPro" id="IPR023561">
    <property type="entry name" value="Carbonic_anhydrase_a-class"/>
</dbReference>
<evidence type="ECO:0000256" key="8">
    <source>
        <dbReference type="RuleBase" id="RU367011"/>
    </source>
</evidence>
<evidence type="ECO:0000256" key="7">
    <source>
        <dbReference type="ARBA" id="ARBA00048348"/>
    </source>
</evidence>
<comment type="caution">
    <text evidence="10">The sequence shown here is derived from an EMBL/GenBank/DDBJ whole genome shotgun (WGS) entry which is preliminary data.</text>
</comment>
<dbReference type="InterPro" id="IPR001148">
    <property type="entry name" value="CA_dom"/>
</dbReference>